<dbReference type="PANTHER" id="PTHR42685">
    <property type="entry name" value="GERANYLGERANYL DIPHOSPHATE REDUCTASE"/>
    <property type="match status" value="1"/>
</dbReference>
<dbReference type="InterPro" id="IPR011777">
    <property type="entry name" value="Geranylgeranyl_Rdtase_fam"/>
</dbReference>
<accession>E8V217</accession>
<dbReference type="GO" id="GO:0016628">
    <property type="term" value="F:oxidoreductase activity, acting on the CH-CH group of donors, NAD or NADP as acceptor"/>
    <property type="evidence" value="ECO:0007669"/>
    <property type="project" value="InterPro"/>
</dbReference>
<evidence type="ECO:0000259" key="1">
    <source>
        <dbReference type="Pfam" id="PF01494"/>
    </source>
</evidence>
<dbReference type="Gene3D" id="3.50.50.60">
    <property type="entry name" value="FAD/NAD(P)-binding domain"/>
    <property type="match status" value="1"/>
</dbReference>
<dbReference type="InterPro" id="IPR050407">
    <property type="entry name" value="Geranylgeranyl_reductase"/>
</dbReference>
<dbReference type="PRINTS" id="PR00420">
    <property type="entry name" value="RNGMNOXGNASE"/>
</dbReference>
<dbReference type="RefSeq" id="WP_013570304.1">
    <property type="nucleotide sequence ID" value="NC_014963.1"/>
</dbReference>
<gene>
    <name evidence="2" type="ordered locus">AciPR4_3825</name>
</gene>
<organism evidence="2 3">
    <name type="scientific">Terriglobus saanensis (strain ATCC BAA-1853 / DSM 23119 / SP1PR4)</name>
    <dbReference type="NCBI Taxonomy" id="401053"/>
    <lineage>
        <taxon>Bacteria</taxon>
        <taxon>Pseudomonadati</taxon>
        <taxon>Acidobacteriota</taxon>
        <taxon>Terriglobia</taxon>
        <taxon>Terriglobales</taxon>
        <taxon>Acidobacteriaceae</taxon>
        <taxon>Terriglobus</taxon>
    </lineage>
</organism>
<dbReference type="PANTHER" id="PTHR42685:SF22">
    <property type="entry name" value="CONDITIONED MEDIUM FACTOR RECEPTOR 1"/>
    <property type="match status" value="1"/>
</dbReference>
<feature type="domain" description="FAD-binding" evidence="1">
    <location>
        <begin position="4"/>
        <end position="302"/>
    </location>
</feature>
<dbReference type="GO" id="GO:0071949">
    <property type="term" value="F:FAD binding"/>
    <property type="evidence" value="ECO:0007669"/>
    <property type="project" value="InterPro"/>
</dbReference>
<dbReference type="InterPro" id="IPR036188">
    <property type="entry name" value="FAD/NAD-bd_sf"/>
</dbReference>
<dbReference type="eggNOG" id="COG0644">
    <property type="taxonomic scope" value="Bacteria"/>
</dbReference>
<dbReference type="NCBIfam" id="TIGR02032">
    <property type="entry name" value="GG-red-SF"/>
    <property type="match status" value="1"/>
</dbReference>
<dbReference type="EMBL" id="CP002467">
    <property type="protein sequence ID" value="ADV84574.1"/>
    <property type="molecule type" value="Genomic_DNA"/>
</dbReference>
<reference evidence="2 3" key="1">
    <citation type="journal article" date="2012" name="Stand. Genomic Sci.">
        <title>Complete genome sequence of Terriglobus saanensis type strain SP1PR4(T), an Acidobacteria from tundra soil.</title>
        <authorList>
            <person name="Rawat S.R."/>
            <person name="Mannisto M.K."/>
            <person name="Starovoytov V."/>
            <person name="Goodwin L."/>
            <person name="Nolan M."/>
            <person name="Hauser L."/>
            <person name="Land M."/>
            <person name="Davenport K.W."/>
            <person name="Woyke T."/>
            <person name="Haggblom M.M."/>
        </authorList>
    </citation>
    <scope>NUCLEOTIDE SEQUENCE</scope>
    <source>
        <strain evidence="3">ATCC BAA-1853 / DSM 23119 / SP1PR4</strain>
    </source>
</reference>
<dbReference type="OrthoDB" id="9806565at2"/>
<keyword evidence="3" id="KW-1185">Reference proteome</keyword>
<evidence type="ECO:0000313" key="3">
    <source>
        <dbReference type="Proteomes" id="UP000006844"/>
    </source>
</evidence>
<sequence length="410" mass="44421">MAEFDVIVVGGGPAGATAALRLGQAGVKALLIEKAKAFPREKPCGGGLSSRVLVRFPYLKEVFEEVGVNQIRRVYLESPDGSNAVHEQPEPIMHLVRRWEFDAALFRRAAAVIPVEMGTTVRTLTVKADGVELEATDGRVFTAKMVIGADSANSLIARHAGLRVGEARDEFAVDMMEETPVAEMQAARPDTVSMFLTLTKTFGYGYIFPKKDHVNLGFGCKMDYYLTELRGKGKEHHAGWVDEMKAKGFVSGETQPAGYKAFPIPISGPLARTYADRVLLAGDAGGFVNAFTAEGIVYAMTSGDLAAVAAMQAVKAERFDTAQLASYEKAWKAEIGDDLAHSVDIQKRLFNDSGRIDSLVRAAGRDARLAELFIGYSMGASSYEELRGYMLKSSVPKWVMGRVKSALGFG</sequence>
<evidence type="ECO:0000313" key="2">
    <source>
        <dbReference type="EMBL" id="ADV84574.1"/>
    </source>
</evidence>
<dbReference type="AlphaFoldDB" id="E8V217"/>
<proteinExistence type="predicted"/>
<dbReference type="InterPro" id="IPR002938">
    <property type="entry name" value="FAD-bd"/>
</dbReference>
<protein>
    <submittedName>
        <fullName evidence="2">Geranylgeranyl reductase</fullName>
    </submittedName>
</protein>
<name>E8V217_TERSS</name>
<dbReference type="KEGG" id="tsa:AciPR4_3825"/>
<dbReference type="HOGENOM" id="CLU_590016_0_0_0"/>
<dbReference type="SUPFAM" id="SSF51905">
    <property type="entry name" value="FAD/NAD(P)-binding domain"/>
    <property type="match status" value="1"/>
</dbReference>
<dbReference type="Proteomes" id="UP000006844">
    <property type="component" value="Chromosome"/>
</dbReference>
<dbReference type="Pfam" id="PF01494">
    <property type="entry name" value="FAD_binding_3"/>
    <property type="match status" value="1"/>
</dbReference>
<dbReference type="STRING" id="401053.AciPR4_3825"/>